<accession>A0A3Q3KBI9</accession>
<evidence type="ECO:0000313" key="1">
    <source>
        <dbReference type="Ensembl" id="ENSMALP00000031469.1"/>
    </source>
</evidence>
<proteinExistence type="predicted"/>
<evidence type="ECO:0000313" key="2">
    <source>
        <dbReference type="Proteomes" id="UP000261600"/>
    </source>
</evidence>
<name>A0A3Q3KBI9_MONAL</name>
<dbReference type="Gene3D" id="1.20.5.190">
    <property type="match status" value="1"/>
</dbReference>
<reference evidence="1" key="1">
    <citation type="submission" date="2025-08" db="UniProtKB">
        <authorList>
            <consortium name="Ensembl"/>
        </authorList>
    </citation>
    <scope>IDENTIFICATION</scope>
</reference>
<dbReference type="InterPro" id="IPR000048">
    <property type="entry name" value="IQ_motif_EF-hand-BS"/>
</dbReference>
<dbReference type="Ensembl" id="ENSMALT00000032019.1">
    <property type="protein sequence ID" value="ENSMALP00000031469.1"/>
    <property type="gene ID" value="ENSMALG00000021727.1"/>
</dbReference>
<keyword evidence="2" id="KW-1185">Reference proteome</keyword>
<dbReference type="SMART" id="SM00015">
    <property type="entry name" value="IQ"/>
    <property type="match status" value="1"/>
</dbReference>
<dbReference type="PROSITE" id="PS50096">
    <property type="entry name" value="IQ"/>
    <property type="match status" value="1"/>
</dbReference>
<organism evidence="1 2">
    <name type="scientific">Monopterus albus</name>
    <name type="common">Swamp eel</name>
    <dbReference type="NCBI Taxonomy" id="43700"/>
    <lineage>
        <taxon>Eukaryota</taxon>
        <taxon>Metazoa</taxon>
        <taxon>Chordata</taxon>
        <taxon>Craniata</taxon>
        <taxon>Vertebrata</taxon>
        <taxon>Euteleostomi</taxon>
        <taxon>Actinopterygii</taxon>
        <taxon>Neopterygii</taxon>
        <taxon>Teleostei</taxon>
        <taxon>Neoteleostei</taxon>
        <taxon>Acanthomorphata</taxon>
        <taxon>Anabantaria</taxon>
        <taxon>Synbranchiformes</taxon>
        <taxon>Synbranchidae</taxon>
        <taxon>Monopterus</taxon>
    </lineage>
</organism>
<sequence>GSCRRREETDIMEISKNDEFTEAAIKIQAAFKGYKARKNIKDQPR</sequence>
<dbReference type="Proteomes" id="UP000261600">
    <property type="component" value="Unplaced"/>
</dbReference>
<reference evidence="1" key="2">
    <citation type="submission" date="2025-09" db="UniProtKB">
        <authorList>
            <consortium name="Ensembl"/>
        </authorList>
    </citation>
    <scope>IDENTIFICATION</scope>
</reference>
<dbReference type="STRING" id="43700.ENSMALP00000031469"/>
<dbReference type="AlphaFoldDB" id="A0A3Q3KBI9"/>
<dbReference type="Pfam" id="PF00612">
    <property type="entry name" value="IQ"/>
    <property type="match status" value="1"/>
</dbReference>
<protein>
    <submittedName>
        <fullName evidence="1">Uncharacterized protein</fullName>
    </submittedName>
</protein>